<evidence type="ECO:0000313" key="1">
    <source>
        <dbReference type="EMBL" id="RZQ62256.1"/>
    </source>
</evidence>
<comment type="caution">
    <text evidence="1">The sequence shown here is derived from an EMBL/GenBank/DDBJ whole genome shotgun (WGS) entry which is preliminary data.</text>
</comment>
<dbReference type="OrthoDB" id="4299905at2"/>
<reference evidence="1 2" key="1">
    <citation type="submission" date="2019-02" db="EMBL/GenBank/DDBJ databases">
        <title>Draft genome sequence of Amycolatopsis sp. 8-3EHSu isolated from roots of Suaeda maritima.</title>
        <authorList>
            <person name="Duangmal K."/>
            <person name="Chantavorakit T."/>
        </authorList>
    </citation>
    <scope>NUCLEOTIDE SEQUENCE [LARGE SCALE GENOMIC DNA]</scope>
    <source>
        <strain evidence="1 2">8-3EHSu</strain>
    </source>
</reference>
<proteinExistence type="predicted"/>
<name>A0A4Q7J630_9PSEU</name>
<protein>
    <recommendedName>
        <fullName evidence="3">Regulatory protein</fullName>
    </recommendedName>
</protein>
<keyword evidence="2" id="KW-1185">Reference proteome</keyword>
<evidence type="ECO:0000313" key="2">
    <source>
        <dbReference type="Proteomes" id="UP000292003"/>
    </source>
</evidence>
<dbReference type="AlphaFoldDB" id="A0A4Q7J630"/>
<organism evidence="1 2">
    <name type="scientific">Amycolatopsis suaedae</name>
    <dbReference type="NCBI Taxonomy" id="2510978"/>
    <lineage>
        <taxon>Bacteria</taxon>
        <taxon>Bacillati</taxon>
        <taxon>Actinomycetota</taxon>
        <taxon>Actinomycetes</taxon>
        <taxon>Pseudonocardiales</taxon>
        <taxon>Pseudonocardiaceae</taxon>
        <taxon>Amycolatopsis</taxon>
    </lineage>
</organism>
<gene>
    <name evidence="1" type="ORF">EWH70_18410</name>
</gene>
<sequence length="115" mass="12488">MDLIIDTSGVDFQVAKPFEPRFDREGNQRRDKQGGTNLPLHAVQLVAWTKDGSETVLVTVATDNPPELTQRQSVTIEGLQAMPWVSDGRPKVAFRARAVNAVPTAATSRSGKADS</sequence>
<dbReference type="RefSeq" id="WP_130476684.1">
    <property type="nucleotide sequence ID" value="NZ_SFCC01000009.1"/>
</dbReference>
<dbReference type="Proteomes" id="UP000292003">
    <property type="component" value="Unassembled WGS sequence"/>
</dbReference>
<evidence type="ECO:0008006" key="3">
    <source>
        <dbReference type="Google" id="ProtNLM"/>
    </source>
</evidence>
<dbReference type="EMBL" id="SFCC01000009">
    <property type="protein sequence ID" value="RZQ62256.1"/>
    <property type="molecule type" value="Genomic_DNA"/>
</dbReference>
<accession>A0A4Q7J630</accession>